<comment type="caution">
    <text evidence="1">The sequence shown here is derived from an EMBL/GenBank/DDBJ whole genome shotgun (WGS) entry which is preliminary data.</text>
</comment>
<organism evidence="1 2">
    <name type="scientific">Mordavella massiliensis</name>
    <dbReference type="NCBI Taxonomy" id="1871024"/>
    <lineage>
        <taxon>Bacteria</taxon>
        <taxon>Bacillati</taxon>
        <taxon>Bacillota</taxon>
        <taxon>Clostridia</taxon>
        <taxon>Eubacteriales</taxon>
        <taxon>Clostridiaceae</taxon>
        <taxon>Mordavella</taxon>
    </lineage>
</organism>
<proteinExistence type="predicted"/>
<evidence type="ECO:0000313" key="1">
    <source>
        <dbReference type="EMBL" id="MBM6826821.1"/>
    </source>
</evidence>
<reference evidence="1" key="1">
    <citation type="submission" date="2020-08" db="EMBL/GenBank/DDBJ databases">
        <authorList>
            <person name="Cejkova D."/>
            <person name="Kubasova T."/>
            <person name="Jahodarova E."/>
            <person name="Rychlik I."/>
        </authorList>
    </citation>
    <scope>NUCLEOTIDE SEQUENCE</scope>
    <source>
        <strain evidence="1">An420c</strain>
    </source>
</reference>
<name>A0A938X2R6_9CLOT</name>
<dbReference type="Proteomes" id="UP000713880">
    <property type="component" value="Unassembled WGS sequence"/>
</dbReference>
<dbReference type="RefSeq" id="WP_204908869.1">
    <property type="nucleotide sequence ID" value="NZ_JACJLV010000018.1"/>
</dbReference>
<dbReference type="AlphaFoldDB" id="A0A938X2R6"/>
<reference evidence="1" key="2">
    <citation type="journal article" date="2021" name="Sci. Rep.">
        <title>The distribution of antibiotic resistance genes in chicken gut microbiota commensals.</title>
        <authorList>
            <person name="Juricova H."/>
            <person name="Matiasovicova J."/>
            <person name="Kubasova T."/>
            <person name="Cejkova D."/>
            <person name="Rychlik I."/>
        </authorList>
    </citation>
    <scope>NUCLEOTIDE SEQUENCE</scope>
    <source>
        <strain evidence="1">An420c</strain>
    </source>
</reference>
<protein>
    <recommendedName>
        <fullName evidence="3">PD-(D/E)XK nuclease family transposase</fullName>
    </recommendedName>
</protein>
<evidence type="ECO:0008006" key="3">
    <source>
        <dbReference type="Google" id="ProtNLM"/>
    </source>
</evidence>
<evidence type="ECO:0000313" key="2">
    <source>
        <dbReference type="Proteomes" id="UP000713880"/>
    </source>
</evidence>
<keyword evidence="2" id="KW-1185">Reference proteome</keyword>
<dbReference type="EMBL" id="JACJLV010000018">
    <property type="protein sequence ID" value="MBM6826821.1"/>
    <property type="molecule type" value="Genomic_DNA"/>
</dbReference>
<gene>
    <name evidence="1" type="ORF">H6A13_06870</name>
</gene>
<accession>A0A938X2R6</accession>
<sequence>MKNELARELSLAEGKHQYDNQVKRVLSNKIILAWIYYDIRFSAYLETRKERIRLLINVKAQKAFYPGYSLTTRGIFYGARMISAQKGIEFAGRDYDNIRKVYSIWICMNAPDYIGNAISKYRICKEDLIPGIPDQRNTYDKMTVVTVCLNPKSGKGNPLTRMLGLLLSPKIKGKVKIQQLKEEFAIPMESKSMGEKLNQMCNLSDYVEELGIQKGLERGLEQGLEQGKEQLLRLQIEKKLAKGLSPAEIAEALEEEEETIRRMIGDRAV</sequence>